<evidence type="ECO:0000313" key="3">
    <source>
        <dbReference type="Proteomes" id="UP001320876"/>
    </source>
</evidence>
<evidence type="ECO:0000313" key="2">
    <source>
        <dbReference type="EMBL" id="MCW1926036.1"/>
    </source>
</evidence>
<feature type="transmembrane region" description="Helical" evidence="1">
    <location>
        <begin position="12"/>
        <end position="33"/>
    </location>
</feature>
<name>A0ABT3GRB9_9BACT</name>
<dbReference type="RefSeq" id="WP_264490143.1">
    <property type="nucleotide sequence ID" value="NZ_JAPDDT010000020.1"/>
</dbReference>
<dbReference type="Proteomes" id="UP001320876">
    <property type="component" value="Unassembled WGS sequence"/>
</dbReference>
<sequence length="234" mass="24924">MSGESIQARPGWVLLGGCILAFLAAAVNADFMLRVGVSVSHLTGDLSRITVEALKAGGRWSHEAAILCLSLGGFVGGAATAGFFIHHPNLQLSRPYGRSVMFVGVLLMACHPLLKVSVLWPCFLAAWACGMQNALATRYRGIVLRTTHITGLLTDFGQLIGMRLRGHPIESWKITTPLLLSSAFALGAAAGAALHLSTSIPVTFACGSTYLIGGLLWSFLKRRLVPDNSNIERV</sequence>
<feature type="transmembrane region" description="Helical" evidence="1">
    <location>
        <begin position="200"/>
        <end position="220"/>
    </location>
</feature>
<dbReference type="Pfam" id="PF06912">
    <property type="entry name" value="DUF1275"/>
    <property type="match status" value="1"/>
</dbReference>
<protein>
    <submittedName>
        <fullName evidence="2">DUF1275 domain-containing protein</fullName>
    </submittedName>
</protein>
<dbReference type="InterPro" id="IPR010699">
    <property type="entry name" value="DUF1275"/>
</dbReference>
<organism evidence="2 3">
    <name type="scientific">Luteolibacter arcticus</name>
    <dbReference type="NCBI Taxonomy" id="1581411"/>
    <lineage>
        <taxon>Bacteria</taxon>
        <taxon>Pseudomonadati</taxon>
        <taxon>Verrucomicrobiota</taxon>
        <taxon>Verrucomicrobiia</taxon>
        <taxon>Verrucomicrobiales</taxon>
        <taxon>Verrucomicrobiaceae</taxon>
        <taxon>Luteolibacter</taxon>
    </lineage>
</organism>
<comment type="caution">
    <text evidence="2">The sequence shown here is derived from an EMBL/GenBank/DDBJ whole genome shotgun (WGS) entry which is preliminary data.</text>
</comment>
<dbReference type="PANTHER" id="PTHR37314:SF4">
    <property type="entry name" value="UPF0700 TRANSMEMBRANE PROTEIN YOAK"/>
    <property type="match status" value="1"/>
</dbReference>
<dbReference type="EMBL" id="JAPDDT010000020">
    <property type="protein sequence ID" value="MCW1926036.1"/>
    <property type="molecule type" value="Genomic_DNA"/>
</dbReference>
<keyword evidence="3" id="KW-1185">Reference proteome</keyword>
<evidence type="ECO:0000256" key="1">
    <source>
        <dbReference type="SAM" id="Phobius"/>
    </source>
</evidence>
<feature type="transmembrane region" description="Helical" evidence="1">
    <location>
        <begin position="105"/>
        <end position="130"/>
    </location>
</feature>
<keyword evidence="1" id="KW-0472">Membrane</keyword>
<feature type="transmembrane region" description="Helical" evidence="1">
    <location>
        <begin position="172"/>
        <end position="194"/>
    </location>
</feature>
<gene>
    <name evidence="2" type="ORF">OKA05_25985</name>
</gene>
<accession>A0ABT3GRB9</accession>
<keyword evidence="1" id="KW-0812">Transmembrane</keyword>
<keyword evidence="1" id="KW-1133">Transmembrane helix</keyword>
<reference evidence="2 3" key="1">
    <citation type="submission" date="2022-10" db="EMBL/GenBank/DDBJ databases">
        <title>Luteolibacter arcticus strain CCTCC AB 2014275, whole genome shotgun sequencing project.</title>
        <authorList>
            <person name="Zhao G."/>
            <person name="Shen L."/>
        </authorList>
    </citation>
    <scope>NUCLEOTIDE SEQUENCE [LARGE SCALE GENOMIC DNA]</scope>
    <source>
        <strain evidence="2 3">CCTCC AB 2014275</strain>
    </source>
</reference>
<dbReference type="PANTHER" id="PTHR37314">
    <property type="entry name" value="SLR0142 PROTEIN"/>
    <property type="match status" value="1"/>
</dbReference>
<feature type="transmembrane region" description="Helical" evidence="1">
    <location>
        <begin position="64"/>
        <end position="85"/>
    </location>
</feature>
<proteinExistence type="predicted"/>